<sequence>MRKGKHAQSDPYLAILDFRNTPTQGFETSPTQRLMNRRTKSLIPTKESLLKPKIEGQNVQKEIQYSKERQAHYYNQGAKELSSLKEGDVVRVEPANKIQKTWEKGTVNQKVNERSYEINIKGKTFRRNRRQLLKTSENNKTGEKEQFNSESNEQFDHVEQQENCNNNTIPQQSPQQNTLDNNTTTRTRSGRQIKRPSKYNDFVS</sequence>
<feature type="compositionally biased region" description="Polar residues" evidence="1">
    <location>
        <begin position="161"/>
        <end position="180"/>
    </location>
</feature>
<gene>
    <name evidence="2" type="ORF">MCOR_52234</name>
</gene>
<dbReference type="AlphaFoldDB" id="A0A6J8EH01"/>
<dbReference type="Proteomes" id="UP000507470">
    <property type="component" value="Unassembled WGS sequence"/>
</dbReference>
<dbReference type="EMBL" id="CACVKT020009064">
    <property type="protein sequence ID" value="CAC5419959.1"/>
    <property type="molecule type" value="Genomic_DNA"/>
</dbReference>
<organism evidence="2 3">
    <name type="scientific">Mytilus coruscus</name>
    <name type="common">Sea mussel</name>
    <dbReference type="NCBI Taxonomy" id="42192"/>
    <lineage>
        <taxon>Eukaryota</taxon>
        <taxon>Metazoa</taxon>
        <taxon>Spiralia</taxon>
        <taxon>Lophotrochozoa</taxon>
        <taxon>Mollusca</taxon>
        <taxon>Bivalvia</taxon>
        <taxon>Autobranchia</taxon>
        <taxon>Pteriomorphia</taxon>
        <taxon>Mytilida</taxon>
        <taxon>Mytiloidea</taxon>
        <taxon>Mytilidae</taxon>
        <taxon>Mytilinae</taxon>
        <taxon>Mytilus</taxon>
    </lineage>
</organism>
<dbReference type="PANTHER" id="PTHR33244">
    <property type="entry name" value="INTEGRASE CATALYTIC DOMAIN-CONTAINING PROTEIN-RELATED"/>
    <property type="match status" value="1"/>
</dbReference>
<protein>
    <submittedName>
        <fullName evidence="2">Uncharacterized protein</fullName>
    </submittedName>
</protein>
<feature type="compositionally biased region" description="Basic residues" evidence="1">
    <location>
        <begin position="188"/>
        <end position="197"/>
    </location>
</feature>
<feature type="region of interest" description="Disordered" evidence="1">
    <location>
        <begin position="132"/>
        <end position="204"/>
    </location>
</feature>
<dbReference type="OrthoDB" id="10053647at2759"/>
<accession>A0A6J8EH01</accession>
<dbReference type="PANTHER" id="PTHR33244:SF3">
    <property type="entry name" value="PEPTIDASE A2 DOMAIN-CONTAINING PROTEIN"/>
    <property type="match status" value="1"/>
</dbReference>
<reference evidence="2 3" key="1">
    <citation type="submission" date="2020-06" db="EMBL/GenBank/DDBJ databases">
        <authorList>
            <person name="Li R."/>
            <person name="Bekaert M."/>
        </authorList>
    </citation>
    <scope>NUCLEOTIDE SEQUENCE [LARGE SCALE GENOMIC DNA]</scope>
    <source>
        <strain evidence="3">wild</strain>
    </source>
</reference>
<name>A0A6J8EH01_MYTCO</name>
<proteinExistence type="predicted"/>
<evidence type="ECO:0000313" key="2">
    <source>
        <dbReference type="EMBL" id="CAC5419959.1"/>
    </source>
</evidence>
<keyword evidence="3" id="KW-1185">Reference proteome</keyword>
<evidence type="ECO:0000256" key="1">
    <source>
        <dbReference type="SAM" id="MobiDB-lite"/>
    </source>
</evidence>
<evidence type="ECO:0000313" key="3">
    <source>
        <dbReference type="Proteomes" id="UP000507470"/>
    </source>
</evidence>